<gene>
    <name evidence="1" type="ORF">J2W49_002054</name>
</gene>
<evidence type="ECO:0000313" key="1">
    <source>
        <dbReference type="EMBL" id="MDR7150096.1"/>
    </source>
</evidence>
<protein>
    <submittedName>
        <fullName evidence="1">Uncharacterized protein</fullName>
    </submittedName>
</protein>
<keyword evidence="2" id="KW-1185">Reference proteome</keyword>
<reference evidence="1 2" key="1">
    <citation type="submission" date="2023-07" db="EMBL/GenBank/DDBJ databases">
        <title>Sorghum-associated microbial communities from plants grown in Nebraska, USA.</title>
        <authorList>
            <person name="Schachtman D."/>
        </authorList>
    </citation>
    <scope>NUCLEOTIDE SEQUENCE [LARGE SCALE GENOMIC DNA]</scope>
    <source>
        <strain evidence="1 2">4249</strain>
    </source>
</reference>
<proteinExistence type="predicted"/>
<dbReference type="EMBL" id="JAVDWU010000004">
    <property type="protein sequence ID" value="MDR7150096.1"/>
    <property type="molecule type" value="Genomic_DNA"/>
</dbReference>
<accession>A0ABU1WLC3</accession>
<sequence>MRLAGYTDDSLRVQMCCAAARIKGCASASWSSSSESDFRLVDRLDPQPMRHAFIPSRLASLCRLLGSISSSRAAPAH</sequence>
<comment type="caution">
    <text evidence="1">The sequence shown here is derived from an EMBL/GenBank/DDBJ whole genome shotgun (WGS) entry which is preliminary data.</text>
</comment>
<evidence type="ECO:0000313" key="2">
    <source>
        <dbReference type="Proteomes" id="UP001265700"/>
    </source>
</evidence>
<name>A0ABU1WLC3_9BURK</name>
<dbReference type="Proteomes" id="UP001265700">
    <property type="component" value="Unassembled WGS sequence"/>
</dbReference>
<organism evidence="1 2">
    <name type="scientific">Hydrogenophaga palleronii</name>
    <dbReference type="NCBI Taxonomy" id="65655"/>
    <lineage>
        <taxon>Bacteria</taxon>
        <taxon>Pseudomonadati</taxon>
        <taxon>Pseudomonadota</taxon>
        <taxon>Betaproteobacteria</taxon>
        <taxon>Burkholderiales</taxon>
        <taxon>Comamonadaceae</taxon>
        <taxon>Hydrogenophaga</taxon>
    </lineage>
</organism>